<reference evidence="2" key="1">
    <citation type="submission" date="2023-05" db="EMBL/GenBank/DDBJ databases">
        <title>Comparative genomics of Bacillaceae isolates and their secondary metabolite potential.</title>
        <authorList>
            <person name="Song L."/>
            <person name="Nielsen L.J."/>
            <person name="Mohite O."/>
            <person name="Xu X."/>
            <person name="Weber T."/>
            <person name="Kovacs A.T."/>
        </authorList>
    </citation>
    <scope>NUCLEOTIDE SEQUENCE</scope>
    <source>
        <strain evidence="2">XLM17</strain>
    </source>
</reference>
<gene>
    <name evidence="2" type="ORF">QNH39_07935</name>
</gene>
<protein>
    <submittedName>
        <fullName evidence="2">Uncharacterized protein</fullName>
    </submittedName>
</protein>
<accession>A0AA95MPV4</accession>
<dbReference type="Proteomes" id="UP001178288">
    <property type="component" value="Chromosome"/>
</dbReference>
<proteinExistence type="predicted"/>
<evidence type="ECO:0000313" key="3">
    <source>
        <dbReference type="Proteomes" id="UP001178288"/>
    </source>
</evidence>
<dbReference type="EMBL" id="CP126114">
    <property type="protein sequence ID" value="WHY87751.1"/>
    <property type="molecule type" value="Genomic_DNA"/>
</dbReference>
<feature type="compositionally biased region" description="Basic and acidic residues" evidence="1">
    <location>
        <begin position="20"/>
        <end position="31"/>
    </location>
</feature>
<name>A0AA95MPV4_9BACI</name>
<keyword evidence="3" id="KW-1185">Reference proteome</keyword>
<dbReference type="AlphaFoldDB" id="A0AA95MPV4"/>
<evidence type="ECO:0000256" key="1">
    <source>
        <dbReference type="SAM" id="MobiDB-lite"/>
    </source>
</evidence>
<sequence length="98" mass="11871">MEAQEGESLERDDELEIDNLEEHKSEEKVEQDPFTAFMFGRRRGHPHREQYQEQAYNQSTINYEELMRHIDTLVESVQGLKPLFQQVYPFIEQIWKKK</sequence>
<dbReference type="RefSeq" id="WP_066084344.1">
    <property type="nucleotide sequence ID" value="NZ_CP126114.1"/>
</dbReference>
<dbReference type="KEGG" id="nnv:QNH39_07935"/>
<feature type="compositionally biased region" description="Acidic residues" evidence="1">
    <location>
        <begin position="1"/>
        <end position="19"/>
    </location>
</feature>
<feature type="region of interest" description="Disordered" evidence="1">
    <location>
        <begin position="1"/>
        <end position="32"/>
    </location>
</feature>
<organism evidence="2 3">
    <name type="scientific">Neobacillus novalis</name>
    <dbReference type="NCBI Taxonomy" id="220687"/>
    <lineage>
        <taxon>Bacteria</taxon>
        <taxon>Bacillati</taxon>
        <taxon>Bacillota</taxon>
        <taxon>Bacilli</taxon>
        <taxon>Bacillales</taxon>
        <taxon>Bacillaceae</taxon>
        <taxon>Neobacillus</taxon>
    </lineage>
</organism>
<evidence type="ECO:0000313" key="2">
    <source>
        <dbReference type="EMBL" id="WHY87751.1"/>
    </source>
</evidence>